<reference evidence="1" key="1">
    <citation type="submission" date="2023-01" db="EMBL/GenBank/DDBJ databases">
        <title>Human gut microbiome strain richness.</title>
        <authorList>
            <person name="Chen-Liaw A."/>
        </authorList>
    </citation>
    <scope>NUCLEOTIDE SEQUENCE</scope>
    <source>
        <strain evidence="1">RTP21484st1_B7_RTP21484_190118</strain>
    </source>
</reference>
<dbReference type="RefSeq" id="WP_046450989.1">
    <property type="nucleotide sequence ID" value="NZ_JADMUD010000013.1"/>
</dbReference>
<dbReference type="Proteomes" id="UP001212263">
    <property type="component" value="Unassembled WGS sequence"/>
</dbReference>
<evidence type="ECO:0000313" key="1">
    <source>
        <dbReference type="EMBL" id="MDB9222537.1"/>
    </source>
</evidence>
<evidence type="ECO:0000313" key="2">
    <source>
        <dbReference type="Proteomes" id="UP001212263"/>
    </source>
</evidence>
<accession>A0AAW6FH19</accession>
<name>A0AAW6FH19_9BACT</name>
<proteinExistence type="predicted"/>
<comment type="caution">
    <text evidence="1">The sequence shown here is derived from an EMBL/GenBank/DDBJ whole genome shotgun (WGS) entry which is preliminary data.</text>
</comment>
<gene>
    <name evidence="1" type="ORF">PN645_05895</name>
</gene>
<dbReference type="AlphaFoldDB" id="A0AAW6FH19"/>
<sequence>MQKTEVQQFKVEARDVIDEGKVVAALERYIQDHRPEPTVAIALKTHRPEIDGENIVLAVDNQLQQDKLEALKMHLRNVLMKLLNNGFITLSFKLFDDQNSTEEKKLFTAGEKFQHFIELNPVVADLKSIFGLELD</sequence>
<evidence type="ECO:0008006" key="3">
    <source>
        <dbReference type="Google" id="ProtNLM"/>
    </source>
</evidence>
<dbReference type="EMBL" id="JAQMRD010000005">
    <property type="protein sequence ID" value="MDB9222537.1"/>
    <property type="molecule type" value="Genomic_DNA"/>
</dbReference>
<protein>
    <recommendedName>
        <fullName evidence="3">DNA polymerase III subunit gamma/tau</fullName>
    </recommendedName>
</protein>
<organism evidence="1 2">
    <name type="scientific">Odoribacter splanchnicus</name>
    <dbReference type="NCBI Taxonomy" id="28118"/>
    <lineage>
        <taxon>Bacteria</taxon>
        <taxon>Pseudomonadati</taxon>
        <taxon>Bacteroidota</taxon>
        <taxon>Bacteroidia</taxon>
        <taxon>Bacteroidales</taxon>
        <taxon>Odoribacteraceae</taxon>
        <taxon>Odoribacter</taxon>
    </lineage>
</organism>